<dbReference type="GO" id="GO:0042371">
    <property type="term" value="P:vitamin K biosynthetic process"/>
    <property type="evidence" value="ECO:0007669"/>
    <property type="project" value="TreeGrafter"/>
</dbReference>
<name>A0A1H9DZL9_9LACT</name>
<dbReference type="EMBL" id="FOEN01000006">
    <property type="protein sequence ID" value="SEQ18931.1"/>
    <property type="molecule type" value="Genomic_DNA"/>
</dbReference>
<dbReference type="PANTHER" id="PTHR13929:SF0">
    <property type="entry name" value="UBIA PRENYLTRANSFERASE DOMAIN-CONTAINING PROTEIN 1"/>
    <property type="match status" value="1"/>
</dbReference>
<gene>
    <name evidence="9" type="ORF">SAMN04488558_10654</name>
</gene>
<dbReference type="PANTHER" id="PTHR13929">
    <property type="entry name" value="1,4-DIHYDROXY-2-NAPHTHOATE OCTAPRENYLTRANSFERASE"/>
    <property type="match status" value="1"/>
</dbReference>
<dbReference type="RefSeq" id="WP_092571935.1">
    <property type="nucleotide sequence ID" value="NZ_FOEN01000006.1"/>
</dbReference>
<keyword evidence="10" id="KW-1185">Reference proteome</keyword>
<dbReference type="UniPathway" id="UPA00079"/>
<keyword evidence="4 9" id="KW-0808">Transferase</keyword>
<protein>
    <submittedName>
        <fullName evidence="9">1,4-dihydroxy-2-naphthoate octaprenyltransferase</fullName>
    </submittedName>
</protein>
<dbReference type="NCBIfam" id="NF004752">
    <property type="entry name" value="PRK06080.1-4"/>
    <property type="match status" value="1"/>
</dbReference>
<feature type="transmembrane region" description="Helical" evidence="8">
    <location>
        <begin position="123"/>
        <end position="141"/>
    </location>
</feature>
<dbReference type="AlphaFoldDB" id="A0A1H9DZL9"/>
<dbReference type="GO" id="GO:0009234">
    <property type="term" value="P:menaquinone biosynthetic process"/>
    <property type="evidence" value="ECO:0007669"/>
    <property type="project" value="UniProtKB-UniPathway"/>
</dbReference>
<evidence type="ECO:0000256" key="8">
    <source>
        <dbReference type="SAM" id="Phobius"/>
    </source>
</evidence>
<comment type="subcellular location">
    <subcellularLocation>
        <location evidence="1">Membrane</location>
        <topology evidence="1">Multi-pass membrane protein</topology>
    </subcellularLocation>
</comment>
<dbReference type="CDD" id="cd13962">
    <property type="entry name" value="PT_UbiA_UBIAD1"/>
    <property type="match status" value="1"/>
</dbReference>
<keyword evidence="3" id="KW-0474">Menaquinone biosynthesis</keyword>
<evidence type="ECO:0000256" key="4">
    <source>
        <dbReference type="ARBA" id="ARBA00022679"/>
    </source>
</evidence>
<dbReference type="STRING" id="89093.SAMN04488558_10654"/>
<evidence type="ECO:0000256" key="6">
    <source>
        <dbReference type="ARBA" id="ARBA00022989"/>
    </source>
</evidence>
<keyword evidence="7 8" id="KW-0472">Membrane</keyword>
<organism evidence="9 10">
    <name type="scientific">Ignavigranum ruoffiae</name>
    <dbReference type="NCBI Taxonomy" id="89093"/>
    <lineage>
        <taxon>Bacteria</taxon>
        <taxon>Bacillati</taxon>
        <taxon>Bacillota</taxon>
        <taxon>Bacilli</taxon>
        <taxon>Lactobacillales</taxon>
        <taxon>Aerococcaceae</taxon>
        <taxon>Ignavigranum</taxon>
    </lineage>
</organism>
<evidence type="ECO:0000256" key="7">
    <source>
        <dbReference type="ARBA" id="ARBA00023136"/>
    </source>
</evidence>
<dbReference type="Proteomes" id="UP000198833">
    <property type="component" value="Unassembled WGS sequence"/>
</dbReference>
<evidence type="ECO:0000313" key="10">
    <source>
        <dbReference type="Proteomes" id="UP000198833"/>
    </source>
</evidence>
<accession>A0A1H9DZL9</accession>
<feature type="transmembrane region" description="Helical" evidence="8">
    <location>
        <begin position="153"/>
        <end position="178"/>
    </location>
</feature>
<dbReference type="InterPro" id="IPR026046">
    <property type="entry name" value="UBIAD1"/>
</dbReference>
<keyword evidence="5 8" id="KW-0812">Transmembrane</keyword>
<proteinExistence type="predicted"/>
<feature type="transmembrane region" description="Helical" evidence="8">
    <location>
        <begin position="303"/>
        <end position="322"/>
    </location>
</feature>
<feature type="transmembrane region" description="Helical" evidence="8">
    <location>
        <begin position="198"/>
        <end position="219"/>
    </location>
</feature>
<dbReference type="GO" id="GO:0016020">
    <property type="term" value="C:membrane"/>
    <property type="evidence" value="ECO:0007669"/>
    <property type="project" value="UniProtKB-SubCell"/>
</dbReference>
<feature type="transmembrane region" description="Helical" evidence="8">
    <location>
        <begin position="95"/>
        <end position="117"/>
    </location>
</feature>
<evidence type="ECO:0000256" key="5">
    <source>
        <dbReference type="ARBA" id="ARBA00022692"/>
    </source>
</evidence>
<dbReference type="InterPro" id="IPR000537">
    <property type="entry name" value="UbiA_prenyltransferase"/>
</dbReference>
<dbReference type="Gene3D" id="1.10.357.140">
    <property type="entry name" value="UbiA prenyltransferase"/>
    <property type="match status" value="1"/>
</dbReference>
<dbReference type="Pfam" id="PF01040">
    <property type="entry name" value="UbiA"/>
    <property type="match status" value="1"/>
</dbReference>
<evidence type="ECO:0000313" key="9">
    <source>
        <dbReference type="EMBL" id="SEQ18931.1"/>
    </source>
</evidence>
<sequence length="323" mass="37529">MNESKKHSYINLSQFLEFVEIKTKLASFFPMLVGFLWSAYHYRHFNWINSLVFFIAASFFDMATTAINNTMDYLKAVDQEYKYKENVIGRHHLDINFIIFLLLAILSIAFVFSIHLVWLTDPILLLIGSIFYIIGITYTFGPLPTSRLPLGEILSGLTMGLGIFFLAIFVNNYSIILSTTWSSHFIQINVYWQECLRIVWLALPFVCLIANIMLANNICDLATDRLNQRFTLVHYIGKKWALVLYSVLSGLPWLFLMIYALSGLLPTWSLIFLIFIWPHYRSLQRFRQQQIKDQTFVESIKSFVLFSLVYSLSVGLALILTFL</sequence>
<evidence type="ECO:0000256" key="1">
    <source>
        <dbReference type="ARBA" id="ARBA00004141"/>
    </source>
</evidence>
<keyword evidence="6 8" id="KW-1133">Transmembrane helix</keyword>
<dbReference type="OrthoDB" id="9767568at2"/>
<evidence type="ECO:0000256" key="2">
    <source>
        <dbReference type="ARBA" id="ARBA00004863"/>
    </source>
</evidence>
<dbReference type="GO" id="GO:0004659">
    <property type="term" value="F:prenyltransferase activity"/>
    <property type="evidence" value="ECO:0007669"/>
    <property type="project" value="InterPro"/>
</dbReference>
<evidence type="ECO:0000256" key="3">
    <source>
        <dbReference type="ARBA" id="ARBA00022428"/>
    </source>
</evidence>
<dbReference type="InterPro" id="IPR044878">
    <property type="entry name" value="UbiA_sf"/>
</dbReference>
<reference evidence="9 10" key="1">
    <citation type="submission" date="2016-10" db="EMBL/GenBank/DDBJ databases">
        <authorList>
            <person name="de Groot N.N."/>
        </authorList>
    </citation>
    <scope>NUCLEOTIDE SEQUENCE [LARGE SCALE GENOMIC DNA]</scope>
    <source>
        <strain evidence="9 10">DSM 15695</strain>
    </source>
</reference>
<comment type="pathway">
    <text evidence="2">Quinol/quinone metabolism; menaquinone biosynthesis.</text>
</comment>
<feature type="transmembrane region" description="Helical" evidence="8">
    <location>
        <begin position="52"/>
        <end position="74"/>
    </location>
</feature>